<reference evidence="2 3" key="1">
    <citation type="submission" date="2020-03" db="EMBL/GenBank/DDBJ databases">
        <title>Draft Genome Sequence of Cudoniella acicularis.</title>
        <authorList>
            <person name="Buettner E."/>
            <person name="Kellner H."/>
        </authorList>
    </citation>
    <scope>NUCLEOTIDE SEQUENCE [LARGE SCALE GENOMIC DNA]</scope>
    <source>
        <strain evidence="2 3">DSM 108380</strain>
    </source>
</reference>
<dbReference type="EMBL" id="JAAMPI010000131">
    <property type="protein sequence ID" value="KAF4635260.1"/>
    <property type="molecule type" value="Genomic_DNA"/>
</dbReference>
<keyword evidence="3" id="KW-1185">Reference proteome</keyword>
<feature type="compositionally biased region" description="Basic and acidic residues" evidence="1">
    <location>
        <begin position="61"/>
        <end position="80"/>
    </location>
</feature>
<name>A0A8H4RUH2_9HELO</name>
<dbReference type="OrthoDB" id="2564527at2759"/>
<organism evidence="2 3">
    <name type="scientific">Cudoniella acicularis</name>
    <dbReference type="NCBI Taxonomy" id="354080"/>
    <lineage>
        <taxon>Eukaryota</taxon>
        <taxon>Fungi</taxon>
        <taxon>Dikarya</taxon>
        <taxon>Ascomycota</taxon>
        <taxon>Pezizomycotina</taxon>
        <taxon>Leotiomycetes</taxon>
        <taxon>Helotiales</taxon>
        <taxon>Tricladiaceae</taxon>
        <taxon>Cudoniella</taxon>
    </lineage>
</organism>
<accession>A0A8H4RUH2</accession>
<dbReference type="Proteomes" id="UP000566819">
    <property type="component" value="Unassembled WGS sequence"/>
</dbReference>
<comment type="caution">
    <text evidence="2">The sequence shown here is derived from an EMBL/GenBank/DDBJ whole genome shotgun (WGS) entry which is preliminary data.</text>
</comment>
<gene>
    <name evidence="2" type="ORF">G7Y89_g2839</name>
</gene>
<evidence type="ECO:0000256" key="1">
    <source>
        <dbReference type="SAM" id="MobiDB-lite"/>
    </source>
</evidence>
<dbReference type="AlphaFoldDB" id="A0A8H4RUH2"/>
<evidence type="ECO:0000313" key="2">
    <source>
        <dbReference type="EMBL" id="KAF4635260.1"/>
    </source>
</evidence>
<proteinExistence type="predicted"/>
<protein>
    <submittedName>
        <fullName evidence="2">Uncharacterized protein</fullName>
    </submittedName>
</protein>
<feature type="region of interest" description="Disordered" evidence="1">
    <location>
        <begin position="53"/>
        <end position="80"/>
    </location>
</feature>
<evidence type="ECO:0000313" key="3">
    <source>
        <dbReference type="Proteomes" id="UP000566819"/>
    </source>
</evidence>
<sequence>MAATKRFYLRLENIPTEEIRAILLVRIFKAALKDKEFNFIRHFYEKYLPGTQLSEKGTPLLEDRTPLPDPNKDFDPNEKFDPNKYDIIPYLTKGLLYNTLPTLITGGSNLVSKLGVLNTESIAN</sequence>